<dbReference type="PANTHER" id="PTHR30105">
    <property type="entry name" value="UNCHARACTERIZED YIBQ-RELATED"/>
    <property type="match status" value="1"/>
</dbReference>
<name>A0A3B1ARF4_9ZZZZ</name>
<dbReference type="AlphaFoldDB" id="A0A3B1ARF4"/>
<keyword evidence="1" id="KW-0812">Transmembrane</keyword>
<feature type="transmembrane region" description="Helical" evidence="1">
    <location>
        <begin position="16"/>
        <end position="36"/>
    </location>
</feature>
<dbReference type="PANTHER" id="PTHR30105:SF2">
    <property type="entry name" value="DIVERGENT POLYSACCHARIDE DEACETYLASE SUPERFAMILY"/>
    <property type="match status" value="1"/>
</dbReference>
<accession>A0A3B1ARF4</accession>
<dbReference type="SUPFAM" id="SSF88713">
    <property type="entry name" value="Glycoside hydrolase/deacetylase"/>
    <property type="match status" value="1"/>
</dbReference>
<dbReference type="GO" id="GO:0005975">
    <property type="term" value="P:carbohydrate metabolic process"/>
    <property type="evidence" value="ECO:0007669"/>
    <property type="project" value="InterPro"/>
</dbReference>
<dbReference type="Gene3D" id="3.20.20.370">
    <property type="entry name" value="Glycoside hydrolase/deacetylase"/>
    <property type="match status" value="1"/>
</dbReference>
<dbReference type="InterPro" id="IPR011330">
    <property type="entry name" value="Glyco_hydro/deAcase_b/a-brl"/>
</dbReference>
<dbReference type="InterPro" id="IPR006837">
    <property type="entry name" value="Divergent_DAC"/>
</dbReference>
<gene>
    <name evidence="2" type="ORF">MNBD_ALPHA03-10</name>
</gene>
<dbReference type="EMBL" id="UOFW01000242">
    <property type="protein sequence ID" value="VAX08556.1"/>
    <property type="molecule type" value="Genomic_DNA"/>
</dbReference>
<sequence>MKQAGTAFFWTYRKEALSLAGLFLLGMGFGATWIFYDNNFKNTSKTETSLAFEKGHNIIEVEISDTIPKNIPEDLGYPSEKKQKMPPDITETWESNAVKVAGHVGDKPQVTIVIDDLGVVKNLTLGVINLEGPLTLSFLPYGKNLREITRLAASNGHELMVHLPMEPQGDKNPGPHALRVAATDGQNLKDLYFNLSQFEGYVGLNNHMGSAFTEDRAGLNTILDEVKKRGLLVLDSRTSRRSLLAELATDKNIPNMTRDFFLDNIQDVDYILGQLLKLERMAKKRGHAIAIGHPYKETIEALTLWQATLKEKGIVLVPLSHIMKKKYDKILLAKGNQ</sequence>
<evidence type="ECO:0000313" key="2">
    <source>
        <dbReference type="EMBL" id="VAX08556.1"/>
    </source>
</evidence>
<protein>
    <submittedName>
        <fullName evidence="2">Periplasmic protein YibQ, distant homology with nucleoside diphosphatase and polysaccharide deacetylase</fullName>
    </submittedName>
</protein>
<keyword evidence="1" id="KW-0472">Membrane</keyword>
<dbReference type="Pfam" id="PF04748">
    <property type="entry name" value="Polysacc_deac_2"/>
    <property type="match status" value="1"/>
</dbReference>
<evidence type="ECO:0000256" key="1">
    <source>
        <dbReference type="SAM" id="Phobius"/>
    </source>
</evidence>
<reference evidence="2" key="1">
    <citation type="submission" date="2018-06" db="EMBL/GenBank/DDBJ databases">
        <authorList>
            <person name="Zhirakovskaya E."/>
        </authorList>
    </citation>
    <scope>NUCLEOTIDE SEQUENCE</scope>
</reference>
<dbReference type="CDD" id="cd10936">
    <property type="entry name" value="CE4_DAC2"/>
    <property type="match status" value="1"/>
</dbReference>
<proteinExistence type="predicted"/>
<keyword evidence="1" id="KW-1133">Transmembrane helix</keyword>
<organism evidence="2">
    <name type="scientific">hydrothermal vent metagenome</name>
    <dbReference type="NCBI Taxonomy" id="652676"/>
    <lineage>
        <taxon>unclassified sequences</taxon>
        <taxon>metagenomes</taxon>
        <taxon>ecological metagenomes</taxon>
    </lineage>
</organism>